<dbReference type="Gene3D" id="2.120.10.30">
    <property type="entry name" value="TolB, C-terminal domain"/>
    <property type="match status" value="1"/>
</dbReference>
<comment type="caution">
    <text evidence="3">The sequence shown here is derived from an EMBL/GenBank/DDBJ whole genome shotgun (WGS) entry which is preliminary data.</text>
</comment>
<keyword evidence="4" id="KW-1185">Reference proteome</keyword>
<dbReference type="Proteomes" id="UP001266357">
    <property type="component" value="Unassembled WGS sequence"/>
</dbReference>
<accession>A0ABU3A0X5</accession>
<protein>
    <submittedName>
        <fullName evidence="3">SHOCT domain-containing protein</fullName>
    </submittedName>
</protein>
<feature type="transmembrane region" description="Helical" evidence="1">
    <location>
        <begin position="398"/>
        <end position="414"/>
    </location>
</feature>
<evidence type="ECO:0000256" key="1">
    <source>
        <dbReference type="SAM" id="Phobius"/>
    </source>
</evidence>
<dbReference type="RefSeq" id="WP_311580809.1">
    <property type="nucleotide sequence ID" value="NZ_JAVRIF010000004.1"/>
</dbReference>
<evidence type="ECO:0000313" key="3">
    <source>
        <dbReference type="EMBL" id="MDT0603829.1"/>
    </source>
</evidence>
<dbReference type="Pfam" id="PF09851">
    <property type="entry name" value="SHOCT"/>
    <property type="match status" value="1"/>
</dbReference>
<evidence type="ECO:0000313" key="4">
    <source>
        <dbReference type="Proteomes" id="UP001266357"/>
    </source>
</evidence>
<gene>
    <name evidence="3" type="ORF">RM573_09505</name>
</gene>
<dbReference type="InterPro" id="IPR018649">
    <property type="entry name" value="SHOCT"/>
</dbReference>
<keyword evidence="1" id="KW-0472">Membrane</keyword>
<feature type="domain" description="SHOCT" evidence="2">
    <location>
        <begin position="640"/>
        <end position="663"/>
    </location>
</feature>
<proteinExistence type="predicted"/>
<keyword evidence="1" id="KW-0812">Transmembrane</keyword>
<keyword evidence="1" id="KW-1133">Transmembrane helix</keyword>
<organism evidence="3 4">
    <name type="scientific">Thalassotalea castellviae</name>
    <dbReference type="NCBI Taxonomy" id="3075612"/>
    <lineage>
        <taxon>Bacteria</taxon>
        <taxon>Pseudomonadati</taxon>
        <taxon>Pseudomonadota</taxon>
        <taxon>Gammaproteobacteria</taxon>
        <taxon>Alteromonadales</taxon>
        <taxon>Colwelliaceae</taxon>
        <taxon>Thalassotalea</taxon>
    </lineage>
</organism>
<evidence type="ECO:0000259" key="2">
    <source>
        <dbReference type="Pfam" id="PF09851"/>
    </source>
</evidence>
<name>A0ABU3A0X5_9GAMM</name>
<sequence>MLGNVHAETAETTLKIAHTFSNQSNVLWHEISKNPLDNESYIVHDKLGNIHLVKDNNLHAEPIIHLKKYFSQLHSLNKIALHPSFKLQQAYGYLTLYTAHIEPIDSNKPTTRIQENNPLSHHEYEWVISEWQFDNEKLTSFVHTKNQPREVLRLPIFSASQTILQLRFNPFMKSWNENYGNLYIALSADANYPDSALYSGSILSINPEKFGFKSYSIPVRNPFINREDINNEIIATGLHSLLEIHWPKDGKQQLFVTQNTPKKFNVNTIKYGEDLRQNKSQPNTIHAPFPQQSNSIIYRGMKFAKYRNHIIYLTWDNHWKLIAINKEPPFEVSTVQVIEDNRLTKDSELALLTDEHDELLIVDKSSHVIFIINSSTPDHQNSDNTVDKTTARQKNMNFAWILLLPLFIVSLVIVRRKTKTNLPKAFLRKQFAKFDLDAKKKLILLYKRHEKIVNTELKIADIARSEVFLNKNSLYNFTYEEPESRFTNKKEQMLNLAFATEKREKMIDDKVRIIEMVITDKSSNIYPICLYLRKGNQRLTRGKYEETCKQLSDWCWLLSQTIFPELTEERIIVKPVVPNTSNHKKTNKNEAIAIPSSNESSKNRATPDVPKALPITPTEQNKVEADNNVELRDISLINSLDKLGKLKQQGLLTEAEFNQAKAKVFNNLNKND</sequence>
<dbReference type="InterPro" id="IPR011042">
    <property type="entry name" value="6-blade_b-propeller_TolB-like"/>
</dbReference>
<reference evidence="3 4" key="1">
    <citation type="submission" date="2023-09" db="EMBL/GenBank/DDBJ databases">
        <authorList>
            <person name="Rey-Velasco X."/>
        </authorList>
    </citation>
    <scope>NUCLEOTIDE SEQUENCE [LARGE SCALE GENOMIC DNA]</scope>
    <source>
        <strain evidence="3 4">W431</strain>
    </source>
</reference>
<dbReference type="EMBL" id="JAVRIF010000004">
    <property type="protein sequence ID" value="MDT0603829.1"/>
    <property type="molecule type" value="Genomic_DNA"/>
</dbReference>